<keyword evidence="2" id="KW-1185">Reference proteome</keyword>
<name>A0A2T9Z2P9_9FUNG</name>
<dbReference type="Proteomes" id="UP000245609">
    <property type="component" value="Unassembled WGS sequence"/>
</dbReference>
<dbReference type="AlphaFoldDB" id="A0A2T9Z2P9"/>
<evidence type="ECO:0000313" key="1">
    <source>
        <dbReference type="EMBL" id="PVU98852.1"/>
    </source>
</evidence>
<gene>
    <name evidence="1" type="ORF">BB560_005598</name>
</gene>
<accession>A0A2T9Z2P9</accession>
<dbReference type="EMBL" id="MBFS01002339">
    <property type="protein sequence ID" value="PVU98852.1"/>
    <property type="molecule type" value="Genomic_DNA"/>
</dbReference>
<sequence>MAYYRLSNYKFIFQDDKDLKHTSHLDSDWVRYNKKVSMRITDDKSEYTEHVPKFIDSKSEFNLGNPYFKLPSGLSENVASKLMFEK</sequence>
<comment type="caution">
    <text evidence="1">The sequence shown here is derived from an EMBL/GenBank/DDBJ whole genome shotgun (WGS) entry which is preliminary data.</text>
</comment>
<feature type="non-terminal residue" evidence="1">
    <location>
        <position position="86"/>
    </location>
</feature>
<organism evidence="1 2">
    <name type="scientific">Smittium megazygosporum</name>
    <dbReference type="NCBI Taxonomy" id="133381"/>
    <lineage>
        <taxon>Eukaryota</taxon>
        <taxon>Fungi</taxon>
        <taxon>Fungi incertae sedis</taxon>
        <taxon>Zoopagomycota</taxon>
        <taxon>Kickxellomycotina</taxon>
        <taxon>Harpellomycetes</taxon>
        <taxon>Harpellales</taxon>
        <taxon>Legeriomycetaceae</taxon>
        <taxon>Smittium</taxon>
    </lineage>
</organism>
<reference evidence="1 2" key="1">
    <citation type="journal article" date="2018" name="MBio">
        <title>Comparative Genomics Reveals the Core Gene Toolbox for the Fungus-Insect Symbiosis.</title>
        <authorList>
            <person name="Wang Y."/>
            <person name="Stata M."/>
            <person name="Wang W."/>
            <person name="Stajich J.E."/>
            <person name="White M.M."/>
            <person name="Moncalvo J.M."/>
        </authorList>
    </citation>
    <scope>NUCLEOTIDE SEQUENCE [LARGE SCALE GENOMIC DNA]</scope>
    <source>
        <strain evidence="1 2">SC-DP-2</strain>
    </source>
</reference>
<protein>
    <submittedName>
        <fullName evidence="1">Uncharacterized protein</fullName>
    </submittedName>
</protein>
<evidence type="ECO:0000313" key="2">
    <source>
        <dbReference type="Proteomes" id="UP000245609"/>
    </source>
</evidence>
<proteinExistence type="predicted"/>